<dbReference type="AlphaFoldDB" id="A0A553UHU4"/>
<evidence type="ECO:0000313" key="2">
    <source>
        <dbReference type="Proteomes" id="UP000316092"/>
    </source>
</evidence>
<name>A0A553UHU4_9DEIO</name>
<dbReference type="RefSeq" id="WP_143722088.1">
    <property type="nucleotide sequence ID" value="NZ_VKDB01000037.1"/>
</dbReference>
<protein>
    <submittedName>
        <fullName evidence="1">Uncharacterized protein</fullName>
    </submittedName>
</protein>
<dbReference type="EMBL" id="VKDB01000037">
    <property type="protein sequence ID" value="TSA79785.1"/>
    <property type="molecule type" value="Genomic_DNA"/>
</dbReference>
<sequence length="65" mass="7128">MKGHLDAGHSEWLGNLELHLEFRRDQPVTVLSGSLTDQAALHGVLNMLQALGVVLLEVTQVEEPN</sequence>
<evidence type="ECO:0000313" key="1">
    <source>
        <dbReference type="EMBL" id="TSA79785.1"/>
    </source>
</evidence>
<keyword evidence="2" id="KW-1185">Reference proteome</keyword>
<accession>A0A553UHU4</accession>
<dbReference type="OrthoDB" id="4828421at2"/>
<dbReference type="Proteomes" id="UP000316092">
    <property type="component" value="Unassembled WGS sequence"/>
</dbReference>
<proteinExistence type="predicted"/>
<organism evidence="1 2">
    <name type="scientific">Deinococcus detaillensis</name>
    <dbReference type="NCBI Taxonomy" id="2592048"/>
    <lineage>
        <taxon>Bacteria</taxon>
        <taxon>Thermotogati</taxon>
        <taxon>Deinococcota</taxon>
        <taxon>Deinococci</taxon>
        <taxon>Deinococcales</taxon>
        <taxon>Deinococcaceae</taxon>
        <taxon>Deinococcus</taxon>
    </lineage>
</organism>
<comment type="caution">
    <text evidence="1">The sequence shown here is derived from an EMBL/GenBank/DDBJ whole genome shotgun (WGS) entry which is preliminary data.</text>
</comment>
<reference evidence="1 2" key="1">
    <citation type="submission" date="2019-07" db="EMBL/GenBank/DDBJ databases">
        <title>Deinococcus detaillus sp. nov., isolated from humus soil in Antarctica.</title>
        <authorList>
            <person name="Zhang K."/>
        </authorList>
    </citation>
    <scope>NUCLEOTIDE SEQUENCE [LARGE SCALE GENOMIC DNA]</scope>
    <source>
        <strain evidence="1 2">H1</strain>
    </source>
</reference>
<gene>
    <name evidence="1" type="ORF">FNU79_17540</name>
</gene>